<evidence type="ECO:0000313" key="1">
    <source>
        <dbReference type="EMBL" id="CAB5170667.1"/>
    </source>
</evidence>
<proteinExistence type="predicted"/>
<name>A0A6J7W9P9_9CAUD</name>
<dbReference type="InterPro" id="IPR035198">
    <property type="entry name" value="SU10_MCP"/>
</dbReference>
<gene>
    <name evidence="1" type="ORF">UFOVP155_39</name>
</gene>
<reference evidence="1" key="1">
    <citation type="submission" date="2020-05" db="EMBL/GenBank/DDBJ databases">
        <authorList>
            <person name="Chiriac C."/>
            <person name="Salcher M."/>
            <person name="Ghai R."/>
            <person name="Kavagutti S V."/>
        </authorList>
    </citation>
    <scope>NUCLEOTIDE SEQUENCE</scope>
</reference>
<organism evidence="1">
    <name type="scientific">uncultured Caudovirales phage</name>
    <dbReference type="NCBI Taxonomy" id="2100421"/>
    <lineage>
        <taxon>Viruses</taxon>
        <taxon>Duplodnaviria</taxon>
        <taxon>Heunggongvirae</taxon>
        <taxon>Uroviricota</taxon>
        <taxon>Caudoviricetes</taxon>
        <taxon>Peduoviridae</taxon>
        <taxon>Maltschvirus</taxon>
        <taxon>Maltschvirus maltsch</taxon>
    </lineage>
</organism>
<sequence>MAIATNTITRYDGYRAVREDLANVIYNISPVDVPFMSNIGRENVKNTYFEWQTDLLAAASTTNAQLEGDDSFSADSRSPTQRVGNYTQISRKTIETSGTLEAVDKAGMRSYLAYELAKAASELKRDMEATLTSNSIAVAGDNTTARKTAGLGGWLITNSFSGAGTTASAPVMSSGAGNLNGYPATASVAGTARAFTETILKQVIQSVWTQGGDPKVLMVGPFNKGVVSGFTGIATRFRDVPAGKQAEIIGAADVYVSDFGTVNVVPNRFQPEGNAYIVDPEYAAVGYLRNFRTEVLAKTGDAEKRMIIVEYGLKVRTQKAHGVARDLTTS</sequence>
<protein>
    <submittedName>
        <fullName evidence="1">Uncharacterized protein</fullName>
    </submittedName>
</protein>
<dbReference type="EMBL" id="LR798203">
    <property type="protein sequence ID" value="CAB5170667.1"/>
    <property type="molecule type" value="Genomic_DNA"/>
</dbReference>
<dbReference type="Pfam" id="PF17236">
    <property type="entry name" value="SU10_MCP"/>
    <property type="match status" value="1"/>
</dbReference>
<accession>A0A6J7W9P9</accession>